<dbReference type="AlphaFoldDB" id="A0A3D8L6X2"/>
<dbReference type="EMBL" id="QRGR01000027">
    <property type="protein sequence ID" value="RDV13165.1"/>
    <property type="molecule type" value="Genomic_DNA"/>
</dbReference>
<name>A0A3D8L6X2_9BACT</name>
<keyword evidence="3" id="KW-1185">Reference proteome</keyword>
<evidence type="ECO:0000256" key="1">
    <source>
        <dbReference type="SAM" id="SignalP"/>
    </source>
</evidence>
<organism evidence="2 3">
    <name type="scientific">Pontibacter diazotrophicus</name>
    <dbReference type="NCBI Taxonomy" id="1400979"/>
    <lineage>
        <taxon>Bacteria</taxon>
        <taxon>Pseudomonadati</taxon>
        <taxon>Bacteroidota</taxon>
        <taxon>Cytophagia</taxon>
        <taxon>Cytophagales</taxon>
        <taxon>Hymenobacteraceae</taxon>
        <taxon>Pontibacter</taxon>
    </lineage>
</organism>
<sequence>MNMRYLAFLAILLIAGVAFAQPKLKKVNISKELSILLPRDFTPMPDDGIARQYPATTKPLAVYTSPNGQVDFSVTQKISQFRAQDLGMMREFYKAALMERHSKIDFIRDEVTQINGKDHIVFEYVSSVEDDRGASNLAPVQKYSIVQYTISGNQMMIFTFHVPFMLKNDWQQPAREIMGSINIK</sequence>
<keyword evidence="1" id="KW-0732">Signal</keyword>
<gene>
    <name evidence="2" type="ORF">DXT99_20675</name>
</gene>
<dbReference type="OrthoDB" id="877784at2"/>
<protein>
    <recommendedName>
        <fullName evidence="4">DUF1795 domain-containing protein</fullName>
    </recommendedName>
</protein>
<evidence type="ECO:0008006" key="4">
    <source>
        <dbReference type="Google" id="ProtNLM"/>
    </source>
</evidence>
<proteinExistence type="predicted"/>
<dbReference type="RefSeq" id="WP_115567494.1">
    <property type="nucleotide sequence ID" value="NZ_QRGR01000027.1"/>
</dbReference>
<comment type="caution">
    <text evidence="2">The sequence shown here is derived from an EMBL/GenBank/DDBJ whole genome shotgun (WGS) entry which is preliminary data.</text>
</comment>
<evidence type="ECO:0000313" key="2">
    <source>
        <dbReference type="EMBL" id="RDV13165.1"/>
    </source>
</evidence>
<dbReference type="Proteomes" id="UP000256708">
    <property type="component" value="Unassembled WGS sequence"/>
</dbReference>
<accession>A0A3D8L6X2</accession>
<evidence type="ECO:0000313" key="3">
    <source>
        <dbReference type="Proteomes" id="UP000256708"/>
    </source>
</evidence>
<feature type="signal peptide" evidence="1">
    <location>
        <begin position="1"/>
        <end position="20"/>
    </location>
</feature>
<feature type="chain" id="PRO_5017805716" description="DUF1795 domain-containing protein" evidence="1">
    <location>
        <begin position="21"/>
        <end position="184"/>
    </location>
</feature>
<reference evidence="3" key="1">
    <citation type="submission" date="2018-08" db="EMBL/GenBank/DDBJ databases">
        <authorList>
            <person name="Liu Z.-W."/>
            <person name="Du Z.-J."/>
        </authorList>
    </citation>
    <scope>NUCLEOTIDE SEQUENCE [LARGE SCALE GENOMIC DNA]</scope>
    <source>
        <strain evidence="3">H4X</strain>
    </source>
</reference>